<comment type="caution">
    <text evidence="7">The sequence shown here is derived from an EMBL/GenBank/DDBJ whole genome shotgun (WGS) entry which is preliminary data.</text>
</comment>
<feature type="region of interest" description="Disordered" evidence="6">
    <location>
        <begin position="526"/>
        <end position="571"/>
    </location>
</feature>
<dbReference type="EMBL" id="QKKF02009444">
    <property type="protein sequence ID" value="RZF45281.1"/>
    <property type="molecule type" value="Genomic_DNA"/>
</dbReference>
<evidence type="ECO:0000256" key="2">
    <source>
        <dbReference type="ARBA" id="ARBA00022553"/>
    </source>
</evidence>
<name>A0A482XJ23_LAOST</name>
<dbReference type="InterPro" id="IPR037239">
    <property type="entry name" value="OSBP_sf"/>
</dbReference>
<evidence type="ECO:0000256" key="6">
    <source>
        <dbReference type="SAM" id="MobiDB-lite"/>
    </source>
</evidence>
<keyword evidence="5" id="KW-0445">Lipid transport</keyword>
<gene>
    <name evidence="7" type="ORF">LSTR_LSTR015712</name>
</gene>
<dbReference type="PANTHER" id="PTHR10972:SF205">
    <property type="entry name" value="OXYSTEROL-BINDING PROTEIN 1"/>
    <property type="match status" value="1"/>
</dbReference>
<dbReference type="STRING" id="195883.A0A482XJ23"/>
<dbReference type="InterPro" id="IPR018494">
    <property type="entry name" value="Oxysterol-bd_CS"/>
</dbReference>
<dbReference type="PROSITE" id="PS01013">
    <property type="entry name" value="OSBP"/>
    <property type="match status" value="1"/>
</dbReference>
<comment type="similarity">
    <text evidence="1 4">Belongs to the OSBP family.</text>
</comment>
<evidence type="ECO:0000256" key="1">
    <source>
        <dbReference type="ARBA" id="ARBA00008842"/>
    </source>
</evidence>
<accession>A0A482XJ23</accession>
<protein>
    <recommendedName>
        <fullName evidence="5">Oxysterol-binding protein</fullName>
    </recommendedName>
</protein>
<dbReference type="FunFam" id="2.40.160.120:FF:000001">
    <property type="entry name" value="Oxysterol-binding protein"/>
    <property type="match status" value="1"/>
</dbReference>
<evidence type="ECO:0000256" key="5">
    <source>
        <dbReference type="RuleBase" id="RU003845"/>
    </source>
</evidence>
<dbReference type="Proteomes" id="UP000291343">
    <property type="component" value="Unassembled WGS sequence"/>
</dbReference>
<keyword evidence="3" id="KW-0446">Lipid-binding</keyword>
<dbReference type="OrthoDB" id="1854502at2759"/>
<keyword evidence="2" id="KW-0597">Phosphoprotein</keyword>
<dbReference type="AlphaFoldDB" id="A0A482XJ23"/>
<dbReference type="Pfam" id="PF01237">
    <property type="entry name" value="Oxysterol_BP"/>
    <property type="match status" value="1"/>
</dbReference>
<dbReference type="SUPFAM" id="SSF144000">
    <property type="entry name" value="Oxysterol-binding protein-like"/>
    <property type="match status" value="1"/>
</dbReference>
<evidence type="ECO:0000313" key="8">
    <source>
        <dbReference type="Proteomes" id="UP000291343"/>
    </source>
</evidence>
<organism evidence="7 8">
    <name type="scientific">Laodelphax striatellus</name>
    <name type="common">Small brown planthopper</name>
    <name type="synonym">Delphax striatella</name>
    <dbReference type="NCBI Taxonomy" id="195883"/>
    <lineage>
        <taxon>Eukaryota</taxon>
        <taxon>Metazoa</taxon>
        <taxon>Ecdysozoa</taxon>
        <taxon>Arthropoda</taxon>
        <taxon>Hexapoda</taxon>
        <taxon>Insecta</taxon>
        <taxon>Pterygota</taxon>
        <taxon>Neoptera</taxon>
        <taxon>Paraneoptera</taxon>
        <taxon>Hemiptera</taxon>
        <taxon>Auchenorrhyncha</taxon>
        <taxon>Fulgoroidea</taxon>
        <taxon>Delphacidae</taxon>
        <taxon>Criomorphinae</taxon>
        <taxon>Laodelphax</taxon>
    </lineage>
</organism>
<dbReference type="GO" id="GO:0032934">
    <property type="term" value="F:sterol binding"/>
    <property type="evidence" value="ECO:0007669"/>
    <property type="project" value="TreeGrafter"/>
</dbReference>
<evidence type="ECO:0000256" key="3">
    <source>
        <dbReference type="ARBA" id="ARBA00023121"/>
    </source>
</evidence>
<feature type="compositionally biased region" description="Low complexity" evidence="6">
    <location>
        <begin position="554"/>
        <end position="569"/>
    </location>
</feature>
<evidence type="ECO:0000313" key="7">
    <source>
        <dbReference type="EMBL" id="RZF45281.1"/>
    </source>
</evidence>
<dbReference type="GO" id="GO:0120009">
    <property type="term" value="P:intermembrane lipid transfer"/>
    <property type="evidence" value="ECO:0007669"/>
    <property type="project" value="UniProtKB-ARBA"/>
</dbReference>
<reference evidence="7 8" key="1">
    <citation type="journal article" date="2017" name="Gigascience">
        <title>Genome sequence of the small brown planthopper, Laodelphax striatellus.</title>
        <authorList>
            <person name="Zhu J."/>
            <person name="Jiang F."/>
            <person name="Wang X."/>
            <person name="Yang P."/>
            <person name="Bao Y."/>
            <person name="Zhao W."/>
            <person name="Wang W."/>
            <person name="Lu H."/>
            <person name="Wang Q."/>
            <person name="Cui N."/>
            <person name="Li J."/>
            <person name="Chen X."/>
            <person name="Luo L."/>
            <person name="Yu J."/>
            <person name="Kang L."/>
            <person name="Cui F."/>
        </authorList>
    </citation>
    <scope>NUCLEOTIDE SEQUENCE [LARGE SCALE GENOMIC DNA]</scope>
    <source>
        <strain evidence="7">Lst14</strain>
    </source>
</reference>
<dbReference type="InParanoid" id="A0A482XJ23"/>
<dbReference type="PANTHER" id="PTHR10972">
    <property type="entry name" value="OXYSTEROL-BINDING PROTEIN-RELATED"/>
    <property type="match status" value="1"/>
</dbReference>
<dbReference type="GO" id="GO:0005886">
    <property type="term" value="C:plasma membrane"/>
    <property type="evidence" value="ECO:0007669"/>
    <property type="project" value="TreeGrafter"/>
</dbReference>
<evidence type="ECO:0000256" key="4">
    <source>
        <dbReference type="RuleBase" id="RU003844"/>
    </source>
</evidence>
<sequence length="612" mass="70382">MVCHDVLRHSLISVRNSTSVHDLVNLKKFANDYKNITDELIFNIDKLMKLIGVHMVIIYEDLHRKQRIRDEIEKFLDRVSSQNVIIEDAAKLYCLTEINEPRHSHSTKEYVGSREMLIRNHNLGAASLNTINETPVHHVKSWIVREDEKRERENQRSRALEAYNQYIIVFPVTTKTNGVAGTSKSSSRRQRRINIPDRPQNTVNMWSLMKNSIGKDLSKIPMPVNFSEPLSALQRLVECFEYSHILDRAADCGDALEQLAYVAAFYVSGYSTNSSRISKPFNPLLGETFEWDRTDDYGWRVIAEQVSHHPPISALHCVGKEWTCWEDFSVVTKFRGKYLTAEPKGTIHLEFNRGDGHHYTWKKVSTTIHNIVIGKMYVEQNGEVDVIDHTNGAKCHLSFLPSGGYFDRDFKNRVFGTVRDTSGKVKWLVDGVWDKYIEIGSVTSVEGSSEKPVYKTDSKTMVWECTPLPANSEKQYNFTLFARQLNEMEDEVAPTDSRRRPDQRLMEEGNWDEANVVKVLLEQRQRERRGAHQSSVQDSVDSDNEGADKRRSSKAAAAQSGTASSSNSSHQPVWFRQQVDTLTRETIYVYQKGYWEAKQKQDWSMCPNIFTV</sequence>
<dbReference type="GO" id="GO:0005829">
    <property type="term" value="C:cytosol"/>
    <property type="evidence" value="ECO:0007669"/>
    <property type="project" value="TreeGrafter"/>
</dbReference>
<keyword evidence="8" id="KW-1185">Reference proteome</keyword>
<proteinExistence type="inferred from homology"/>
<dbReference type="InterPro" id="IPR000648">
    <property type="entry name" value="Oxysterol-bd"/>
</dbReference>
<dbReference type="Gene3D" id="2.40.160.120">
    <property type="match status" value="1"/>
</dbReference>
<keyword evidence="5" id="KW-0813">Transport</keyword>
<dbReference type="GO" id="GO:0097038">
    <property type="term" value="C:perinuclear endoplasmic reticulum"/>
    <property type="evidence" value="ECO:0007669"/>
    <property type="project" value="TreeGrafter"/>
</dbReference>
<dbReference type="SMR" id="A0A482XJ23"/>